<evidence type="ECO:0000313" key="3">
    <source>
        <dbReference type="EMBL" id="KAK7881598.1"/>
    </source>
</evidence>
<dbReference type="GO" id="GO:0006302">
    <property type="term" value="P:double-strand break repair"/>
    <property type="evidence" value="ECO:0007669"/>
    <property type="project" value="TreeGrafter"/>
</dbReference>
<dbReference type="GO" id="GO:0003682">
    <property type="term" value="F:chromatin binding"/>
    <property type="evidence" value="ECO:0007669"/>
    <property type="project" value="TreeGrafter"/>
</dbReference>
<proteinExistence type="predicted"/>
<dbReference type="GO" id="GO:0051177">
    <property type="term" value="P:meiotic sister chromatid cohesion"/>
    <property type="evidence" value="ECO:0007669"/>
    <property type="project" value="TreeGrafter"/>
</dbReference>
<feature type="region of interest" description="Disordered" evidence="1">
    <location>
        <begin position="1"/>
        <end position="97"/>
    </location>
</feature>
<keyword evidence="4" id="KW-1185">Reference proteome</keyword>
<dbReference type="AlphaFoldDB" id="A0AAW0MLH8"/>
<evidence type="ECO:0000256" key="1">
    <source>
        <dbReference type="SAM" id="MobiDB-lite"/>
    </source>
</evidence>
<dbReference type="Pfam" id="PF04824">
    <property type="entry name" value="Rad21_Rec8"/>
    <property type="match status" value="1"/>
</dbReference>
<accession>A0AAW0MLH8</accession>
<evidence type="ECO:0000313" key="4">
    <source>
        <dbReference type="Proteomes" id="UP001460270"/>
    </source>
</evidence>
<evidence type="ECO:0000259" key="2">
    <source>
        <dbReference type="Pfam" id="PF04824"/>
    </source>
</evidence>
<organism evidence="3 4">
    <name type="scientific">Mugilogobius chulae</name>
    <name type="common">yellowstripe goby</name>
    <dbReference type="NCBI Taxonomy" id="88201"/>
    <lineage>
        <taxon>Eukaryota</taxon>
        <taxon>Metazoa</taxon>
        <taxon>Chordata</taxon>
        <taxon>Craniata</taxon>
        <taxon>Vertebrata</taxon>
        <taxon>Euteleostomi</taxon>
        <taxon>Actinopterygii</taxon>
        <taxon>Neopterygii</taxon>
        <taxon>Teleostei</taxon>
        <taxon>Neoteleostei</taxon>
        <taxon>Acanthomorphata</taxon>
        <taxon>Gobiaria</taxon>
        <taxon>Gobiiformes</taxon>
        <taxon>Gobioidei</taxon>
        <taxon>Gobiidae</taxon>
        <taxon>Gobionellinae</taxon>
        <taxon>Mugilogobius</taxon>
    </lineage>
</organism>
<gene>
    <name evidence="3" type="ORF">WMY93_030007</name>
</gene>
<dbReference type="PANTHER" id="PTHR12585:SF27">
    <property type="entry name" value="MEIOTIC RECOMBINATION PROTEIN REC8 HOMOLOG"/>
    <property type="match status" value="1"/>
</dbReference>
<dbReference type="Proteomes" id="UP001460270">
    <property type="component" value="Unassembled WGS sequence"/>
</dbReference>
<dbReference type="InterPro" id="IPR006909">
    <property type="entry name" value="Rad21/Rec8_C_eu"/>
</dbReference>
<reference evidence="4" key="1">
    <citation type="submission" date="2024-04" db="EMBL/GenBank/DDBJ databases">
        <title>Salinicola lusitanus LLJ914,a marine bacterium isolated from the Okinawa Trough.</title>
        <authorList>
            <person name="Li J."/>
        </authorList>
    </citation>
    <scope>NUCLEOTIDE SEQUENCE [LARGE SCALE GENOMIC DNA]</scope>
</reference>
<feature type="region of interest" description="Disordered" evidence="1">
    <location>
        <begin position="195"/>
        <end position="217"/>
    </location>
</feature>
<dbReference type="PANTHER" id="PTHR12585">
    <property type="entry name" value="SCC1 / RAD21 FAMILY MEMBER"/>
    <property type="match status" value="1"/>
</dbReference>
<comment type="caution">
    <text evidence="3">The sequence shown here is derived from an EMBL/GenBank/DDBJ whole genome shotgun (WGS) entry which is preliminary data.</text>
</comment>
<dbReference type="InterPro" id="IPR039781">
    <property type="entry name" value="Rad21/Rec8-like"/>
</dbReference>
<feature type="compositionally biased region" description="Basic and acidic residues" evidence="1">
    <location>
        <begin position="1"/>
        <end position="24"/>
    </location>
</feature>
<sequence length="337" mass="37660">MDEQDQFRNDLAEQLGDRRERSKDLMSSIDQLRESALGPHRDSAWLQDEEAGQMELPKPSLPQEMTPEHVNMPTSPTAGAEQEASTRPVRKPGGQRKRQLVFADPEVQISDEEMKLQIENPHTETLNLSDVLVNLASVTKFVSPAELFKRPCGNLIHPDLETFWKTTAVLTSITEPEEQIPDEEEEEEREILMTERKRKRSTMKEMSSDSGLQPVDGSSALDAVLDMSKEDRSVSDAITPASRWSPQEEVQPVMEPIAEENIEMPEEQSEPLSSGTASWICSHLQTSGEVTFDSLLPPKANRSTAAHTLCRLLELLSAGRVKAQQAQPYHPILLSAS</sequence>
<dbReference type="EMBL" id="JBBPFD010000022">
    <property type="protein sequence ID" value="KAK7881598.1"/>
    <property type="molecule type" value="Genomic_DNA"/>
</dbReference>
<dbReference type="GO" id="GO:0030893">
    <property type="term" value="C:meiotic cohesin complex"/>
    <property type="evidence" value="ECO:0007669"/>
    <property type="project" value="TreeGrafter"/>
</dbReference>
<feature type="domain" description="Rad21/Rec8-like protein C-terminal eukaryotic" evidence="2">
    <location>
        <begin position="287"/>
        <end position="336"/>
    </location>
</feature>
<name>A0AAW0MLH8_9GOBI</name>
<feature type="compositionally biased region" description="Basic residues" evidence="1">
    <location>
        <begin position="88"/>
        <end position="97"/>
    </location>
</feature>
<protein>
    <recommendedName>
        <fullName evidence="2">Rad21/Rec8-like protein C-terminal eukaryotic domain-containing protein</fullName>
    </recommendedName>
</protein>